<proteinExistence type="predicted"/>
<dbReference type="AlphaFoldDB" id="A0AA87MPV6"/>
<evidence type="ECO:0000313" key="2">
    <source>
        <dbReference type="Proteomes" id="UP000001343"/>
    </source>
</evidence>
<organism evidence="1 2">
    <name type="scientific">Leptospira mayottensis 200901122</name>
    <dbReference type="NCBI Taxonomy" id="1193010"/>
    <lineage>
        <taxon>Bacteria</taxon>
        <taxon>Pseudomonadati</taxon>
        <taxon>Spirochaetota</taxon>
        <taxon>Spirochaetia</taxon>
        <taxon>Leptospirales</taxon>
        <taxon>Leptospiraceae</taxon>
        <taxon>Leptospira</taxon>
    </lineage>
</organism>
<dbReference type="Proteomes" id="UP000001343">
    <property type="component" value="Unassembled WGS sequence"/>
</dbReference>
<comment type="caution">
    <text evidence="1">The sequence shown here is derived from an EMBL/GenBank/DDBJ whole genome shotgun (WGS) entry which is preliminary data.</text>
</comment>
<sequence>MYCCKILTSKINVGTPTKILFDSSYSKIPFKLWIIPLYSFKKLFLFREFSLILLDF</sequence>
<evidence type="ECO:0000313" key="1">
    <source>
        <dbReference type="EMBL" id="EKS00131.1"/>
    </source>
</evidence>
<reference evidence="1 2" key="1">
    <citation type="journal article" date="2014" name="Int. J. Syst. Evol. Microbiol.">
        <title>Leptospira mayottensis sp. nov., a pathogenic species of the genus Leptospira isolated from humans.</title>
        <authorList>
            <person name="Bourhy P."/>
            <person name="Collet L."/>
            <person name="Brisse S."/>
            <person name="Picardeau M."/>
        </authorList>
    </citation>
    <scope>NUCLEOTIDE SEQUENCE [LARGE SCALE GENOMIC DNA]</scope>
    <source>
        <strain evidence="1 2">200901122</strain>
    </source>
</reference>
<dbReference type="EMBL" id="AKWM02000040">
    <property type="protein sequence ID" value="EKS00131.1"/>
    <property type="molecule type" value="Genomic_DNA"/>
</dbReference>
<name>A0AA87MPV6_9LEPT</name>
<accession>A0AA87MPV6</accession>
<gene>
    <name evidence="1" type="ORF">LEP1GSC125_3550</name>
</gene>
<protein>
    <submittedName>
        <fullName evidence="1">Uncharacterized protein</fullName>
    </submittedName>
</protein>